<evidence type="ECO:0000256" key="3">
    <source>
        <dbReference type="ARBA" id="ARBA00022692"/>
    </source>
</evidence>
<evidence type="ECO:0000313" key="13">
    <source>
        <dbReference type="Proteomes" id="UP001239994"/>
    </source>
</evidence>
<feature type="binding site" evidence="8">
    <location>
        <position position="684"/>
    </location>
    <ligand>
        <name>Na(+)</name>
        <dbReference type="ChEBI" id="CHEBI:29101"/>
        <label>1</label>
    </ligand>
</feature>
<keyword evidence="8" id="KW-0915">Sodium</keyword>
<evidence type="ECO:0000256" key="11">
    <source>
        <dbReference type="SAM" id="Phobius"/>
    </source>
</evidence>
<feature type="transmembrane region" description="Helical" evidence="11">
    <location>
        <begin position="865"/>
        <end position="892"/>
    </location>
</feature>
<dbReference type="PROSITE" id="PS00610">
    <property type="entry name" value="NA_NEUROTRAN_SYMP_1"/>
    <property type="match status" value="2"/>
</dbReference>
<organism evidence="12 13">
    <name type="scientific">Electrophorus voltai</name>
    <dbReference type="NCBI Taxonomy" id="2609070"/>
    <lineage>
        <taxon>Eukaryota</taxon>
        <taxon>Metazoa</taxon>
        <taxon>Chordata</taxon>
        <taxon>Craniata</taxon>
        <taxon>Vertebrata</taxon>
        <taxon>Euteleostomi</taxon>
        <taxon>Actinopterygii</taxon>
        <taxon>Neopterygii</taxon>
        <taxon>Teleostei</taxon>
        <taxon>Ostariophysi</taxon>
        <taxon>Gymnotiformes</taxon>
        <taxon>Gymnotoidei</taxon>
        <taxon>Gymnotidae</taxon>
        <taxon>Electrophorus</taxon>
    </lineage>
</organism>
<feature type="binding site" evidence="8">
    <location>
        <position position="686"/>
    </location>
    <ligand>
        <name>Na(+)</name>
        <dbReference type="ChEBI" id="CHEBI:29101"/>
        <label>1</label>
    </ligand>
</feature>
<dbReference type="GO" id="GO:0005381">
    <property type="term" value="F:iron ion transmembrane transporter activity"/>
    <property type="evidence" value="ECO:0007669"/>
    <property type="project" value="InterPro"/>
</dbReference>
<gene>
    <name evidence="12" type="ORF">P4O66_010455</name>
</gene>
<comment type="similarity">
    <text evidence="9">Belongs to the sodium:neurotransmitter symporter (SNF) (TC 2.A.22) family.</text>
</comment>
<evidence type="ECO:0000256" key="7">
    <source>
        <dbReference type="ARBA" id="ARBA00023180"/>
    </source>
</evidence>
<dbReference type="EMBL" id="JAROKS010000016">
    <property type="protein sequence ID" value="KAK1795278.1"/>
    <property type="molecule type" value="Genomic_DNA"/>
</dbReference>
<keyword evidence="4 9" id="KW-0769">Symport</keyword>
<reference evidence="12" key="1">
    <citation type="submission" date="2023-03" db="EMBL/GenBank/DDBJ databases">
        <title>Electrophorus voltai genome.</title>
        <authorList>
            <person name="Bian C."/>
        </authorList>
    </citation>
    <scope>NUCLEOTIDE SEQUENCE</scope>
    <source>
        <strain evidence="12">CB-2022</strain>
        <tissue evidence="12">Muscle</tissue>
    </source>
</reference>
<feature type="transmembrane region" description="Helical" evidence="11">
    <location>
        <begin position="1052"/>
        <end position="1073"/>
    </location>
</feature>
<feature type="binding site" evidence="8">
    <location>
        <position position="1064"/>
    </location>
    <ligand>
        <name>Na(+)</name>
        <dbReference type="ChEBI" id="CHEBI:29101"/>
        <label>1</label>
    </ligand>
</feature>
<evidence type="ECO:0000256" key="1">
    <source>
        <dbReference type="ARBA" id="ARBA00004141"/>
    </source>
</evidence>
<evidence type="ECO:0000256" key="6">
    <source>
        <dbReference type="ARBA" id="ARBA00023136"/>
    </source>
</evidence>
<dbReference type="GO" id="GO:0035725">
    <property type="term" value="P:sodium ion transmembrane transport"/>
    <property type="evidence" value="ECO:0007669"/>
    <property type="project" value="TreeGrafter"/>
</dbReference>
<comment type="subcellular location">
    <subcellularLocation>
        <location evidence="1">Membrane</location>
        <topology evidence="1">Multi-pass membrane protein</topology>
    </subcellularLocation>
</comment>
<feature type="region of interest" description="Disordered" evidence="10">
    <location>
        <begin position="649"/>
        <end position="670"/>
    </location>
</feature>
<evidence type="ECO:0000256" key="9">
    <source>
        <dbReference type="RuleBase" id="RU003732"/>
    </source>
</evidence>
<dbReference type="PROSITE" id="PS50267">
    <property type="entry name" value="NA_NEUROTRAN_SYMP_3"/>
    <property type="match status" value="2"/>
</dbReference>
<dbReference type="GO" id="GO:0046872">
    <property type="term" value="F:metal ion binding"/>
    <property type="evidence" value="ECO:0007669"/>
    <property type="project" value="UniProtKB-KW"/>
</dbReference>
<feature type="transmembrane region" description="Helical" evidence="11">
    <location>
        <begin position="470"/>
        <end position="488"/>
    </location>
</feature>
<feature type="transmembrane region" description="Helical" evidence="11">
    <location>
        <begin position="495"/>
        <end position="522"/>
    </location>
</feature>
<feature type="transmembrane region" description="Helical" evidence="11">
    <location>
        <begin position="1218"/>
        <end position="1240"/>
    </location>
</feature>
<dbReference type="GO" id="GO:0015293">
    <property type="term" value="F:symporter activity"/>
    <property type="evidence" value="ECO:0007669"/>
    <property type="project" value="UniProtKB-KW"/>
</dbReference>
<feature type="transmembrane region" description="Helical" evidence="11">
    <location>
        <begin position="289"/>
        <end position="306"/>
    </location>
</feature>
<dbReference type="PROSITE" id="PS00754">
    <property type="entry name" value="NA_NEUROTRAN_SYMP_2"/>
    <property type="match status" value="2"/>
</dbReference>
<dbReference type="PANTHER" id="PTHR11616">
    <property type="entry name" value="SODIUM/CHLORIDE DEPENDENT TRANSPORTER"/>
    <property type="match status" value="1"/>
</dbReference>
<feature type="transmembrane region" description="Helical" evidence="11">
    <location>
        <begin position="126"/>
        <end position="155"/>
    </location>
</feature>
<keyword evidence="8" id="KW-0479">Metal-binding</keyword>
<feature type="transmembrane region" description="Helical" evidence="11">
    <location>
        <begin position="744"/>
        <end position="777"/>
    </location>
</feature>
<evidence type="ECO:0000256" key="4">
    <source>
        <dbReference type="ARBA" id="ARBA00022847"/>
    </source>
</evidence>
<feature type="transmembrane region" description="Helical" evidence="11">
    <location>
        <begin position="912"/>
        <end position="929"/>
    </location>
</feature>
<name>A0AAD8ZC32_9TELE</name>
<evidence type="ECO:0000256" key="2">
    <source>
        <dbReference type="ARBA" id="ARBA00022448"/>
    </source>
</evidence>
<feature type="binding site" evidence="8">
    <location>
        <position position="691"/>
    </location>
    <ligand>
        <name>Na(+)</name>
        <dbReference type="ChEBI" id="CHEBI:29101"/>
        <label>1</label>
    </ligand>
</feature>
<feature type="transmembrane region" description="Helical" evidence="11">
    <location>
        <begin position="941"/>
        <end position="962"/>
    </location>
</feature>
<dbReference type="InterPro" id="IPR037272">
    <property type="entry name" value="SNS_sf"/>
</dbReference>
<dbReference type="Pfam" id="PF06963">
    <property type="entry name" value="FPN1"/>
    <property type="match status" value="2"/>
</dbReference>
<keyword evidence="5 11" id="KW-1133">Transmembrane helix</keyword>
<dbReference type="InterPro" id="IPR009716">
    <property type="entry name" value="Ferroportin-1"/>
</dbReference>
<evidence type="ECO:0000256" key="8">
    <source>
        <dbReference type="PIRSR" id="PIRSR600175-1"/>
    </source>
</evidence>
<dbReference type="PRINTS" id="PR00176">
    <property type="entry name" value="NANEUSMPORT"/>
</dbReference>
<dbReference type="Proteomes" id="UP001239994">
    <property type="component" value="Unassembled WGS sequence"/>
</dbReference>
<evidence type="ECO:0000256" key="10">
    <source>
        <dbReference type="SAM" id="MobiDB-lite"/>
    </source>
</evidence>
<dbReference type="InterPro" id="IPR000175">
    <property type="entry name" value="Na/ntran_symport"/>
</dbReference>
<dbReference type="Pfam" id="PF00209">
    <property type="entry name" value="SNF"/>
    <property type="match status" value="2"/>
</dbReference>
<feature type="binding site" evidence="8">
    <location>
        <position position="1068"/>
    </location>
    <ligand>
        <name>Na(+)</name>
        <dbReference type="ChEBI" id="CHEBI:29101"/>
        <label>1</label>
    </ligand>
</feature>
<feature type="binding site" evidence="8">
    <location>
        <position position="687"/>
    </location>
    <ligand>
        <name>Na(+)</name>
        <dbReference type="ChEBI" id="CHEBI:29101"/>
        <label>1</label>
    </ligand>
</feature>
<feature type="transmembrane region" description="Helical" evidence="11">
    <location>
        <begin position="55"/>
        <end position="72"/>
    </location>
</feature>
<feature type="transmembrane region" description="Helical" evidence="11">
    <location>
        <begin position="1094"/>
        <end position="1119"/>
    </location>
</feature>
<feature type="transmembrane region" description="Helical" evidence="11">
    <location>
        <begin position="207"/>
        <end position="224"/>
    </location>
</feature>
<dbReference type="PRINTS" id="PR01206">
    <property type="entry name" value="ORPHTRNSPORT"/>
</dbReference>
<proteinExistence type="inferred from homology"/>
<dbReference type="InterPro" id="IPR002438">
    <property type="entry name" value="Neutral_aa_SLC6"/>
</dbReference>
<feature type="binding site" evidence="8">
    <location>
        <position position="947"/>
    </location>
    <ligand>
        <name>Na(+)</name>
        <dbReference type="ChEBI" id="CHEBI:29101"/>
        <label>1</label>
    </ligand>
</feature>
<sequence>RTLQSALRQQGASWTMRLTLPNPGLEDRILSHAQLEKLELEEAGERPKWDNKAQYMLTCVGFCVGLGNVWRFPYLCQSHGGGAFMIPFLILLVLEGIPLLHLEFAIGQRLRKSSVGVWRTVSPYMVGVGIASMFVSLLVSLYYNTIIAWVMWYFFNSFQEPLPWSQCPLNENRTGLVSDCARSSPVDYFWYRKTLNVTPAIDETGGLQWWMVLCLIAAWGVLYVCCIRGIETTGKAVYVTSTLPYLVLTIFLIRGLTLKGSVDGIIFLFMPDLAELANPTTWLDAGAQVFYSFSLAFGGLISFSSYNSVHNNCEQDAVIISIINAFTSIFAATVIYTIIGFRATKRFDDCLGGNILTLLNTFDLPETNITVHNYDQVLRDLNATHPNIIQNLNLPTCNLNTFLSEGVEGTGLAFIVFTEAITKMPLSPLWAVLFFIMLFCLGLSSMFGNIEGVLVPLQDLGVFPKSWPKEAISGVTCLVCCCLGLIFVQGSGDYWLALFDSFAGSIPLLIVAFCEMVGVVYIYGVDRFNEDLVFMIGHKPNIFWQATWRVISPLVMLVIFLFYFVTTISKELFYIAWDPESVRSLPAPRMLRACSAYLGRDMKAGKKKGRKEGSEGTVSEAEIGRVLVSSLRLCATELQTATHRMDDGERAKDIELRRAPEEPPNTDERPKWDNKVQYLLTCIGFAVGLGNVWRFPYLCQVYGGGAFLIPYLIALLLEGLPLLHMELAIGQRLRMGSIGVWNSISPYLGGVGVASLTVSFLVGLFYNTILAWVLWYLFHSFQNPLPWQSCPTNANHTGLLEECERSTPVNYFWYRVTLNITTDIAVSGDPQWWLVVCLALAWCIVYICFIRGIETIGKAIYVTATFPYLVLTIFLIRALTLPGAMLGLHYLFTPNWETLKNPTVWLDAATQIFFSLSLAFGGLIAFSSYNPQKNNCERDALIVGCINSATSIYASIPIFAILGFKAQSNYNDCLNDNILSLINTFNIADGNVTENNYGEWLSYLNSTNPYEVEQLHLKTCDLQTLLDQSASGTGLAFIVFTEAVIKMPGSQVWAVLFFIMLFTLGLSSMFGNLEGVLTPLLDLHLVPKCIPKEIFTGLICVVSFTVALIFTLGSGNYWLEIFNNYVGSLPLLVIAFFEITAVIYIYGANRFSDDIEWMTGHRPNLYWQATWRVISPLMLLVVFLAYVVVQAQDKPTYEAWNPQYVNFPAPEVLAYPDWVYAICILLAAVPCSFIPLWALYQFIPFVYKRLADRQLKNPFATDGFLTASREGWRANYRQPVFLAGTGLAFFYKTVLGFDCITIGYDCTRGKECLSVRIRGALCRRFLTASREGWRANYRQPVFLAGTGLAFFYKTVLGFDRITIGYDCTRGESGTLLRLLMAVSATACLQPHGPGLANGRETDWVQTACHGKGSAGTTLFCRVAATSRCRLTASPFSGPTTLRCSKTLLEEPRVLHAHHSAVPRNDHGPSP</sequence>
<feature type="transmembrane region" description="Helical" evidence="11">
    <location>
        <begin position="1125"/>
        <end position="1148"/>
    </location>
</feature>
<evidence type="ECO:0000313" key="12">
    <source>
        <dbReference type="EMBL" id="KAK1795278.1"/>
    </source>
</evidence>
<feature type="transmembrane region" description="Helical" evidence="11">
    <location>
        <begin position="701"/>
        <end position="723"/>
    </location>
</feature>
<feature type="transmembrane region" description="Helical" evidence="11">
    <location>
        <begin position="832"/>
        <end position="853"/>
    </location>
</feature>
<evidence type="ECO:0000256" key="5">
    <source>
        <dbReference type="ARBA" id="ARBA00022989"/>
    </source>
</evidence>
<dbReference type="PANTHER" id="PTHR11616:SF109">
    <property type="entry name" value="INACTIVE SODIUM-DEPENDENT NEUTRAL AMINO ACID TRANSPORTER B(0)AT3"/>
    <property type="match status" value="1"/>
</dbReference>
<feature type="transmembrane region" description="Helical" evidence="11">
    <location>
        <begin position="1169"/>
        <end position="1189"/>
    </location>
</feature>
<keyword evidence="2 9" id="KW-0813">Transport</keyword>
<keyword evidence="3 9" id="KW-0812">Transmembrane</keyword>
<keyword evidence="7" id="KW-0325">Glycoprotein</keyword>
<feature type="transmembrane region" description="Helical" evidence="11">
    <location>
        <begin position="84"/>
        <end position="106"/>
    </location>
</feature>
<dbReference type="GO" id="GO:0006865">
    <property type="term" value="P:amino acid transport"/>
    <property type="evidence" value="ECO:0007669"/>
    <property type="project" value="TreeGrafter"/>
</dbReference>
<feature type="binding site" evidence="8">
    <location>
        <position position="915"/>
    </location>
    <ligand>
        <name>Na(+)</name>
        <dbReference type="ChEBI" id="CHEBI:29101"/>
        <label>1</label>
    </ligand>
</feature>
<keyword evidence="13" id="KW-1185">Reference proteome</keyword>
<feature type="transmembrane region" description="Helical" evidence="11">
    <location>
        <begin position="542"/>
        <end position="565"/>
    </location>
</feature>
<accession>A0AAD8ZC32</accession>
<protein>
    <recommendedName>
        <fullName evidence="9">Transporter</fullName>
    </recommendedName>
</protein>
<feature type="transmembrane region" description="Helical" evidence="11">
    <location>
        <begin position="236"/>
        <end position="254"/>
    </location>
</feature>
<feature type="non-terminal residue" evidence="12">
    <location>
        <position position="1470"/>
    </location>
</feature>
<feature type="transmembrane region" description="Helical" evidence="11">
    <location>
        <begin position="318"/>
        <end position="339"/>
    </location>
</feature>
<keyword evidence="6 11" id="KW-0472">Membrane</keyword>
<dbReference type="GO" id="GO:0005886">
    <property type="term" value="C:plasma membrane"/>
    <property type="evidence" value="ECO:0007669"/>
    <property type="project" value="InterPro"/>
</dbReference>
<dbReference type="SUPFAM" id="SSF161070">
    <property type="entry name" value="SNF-like"/>
    <property type="match status" value="2"/>
</dbReference>
<feature type="transmembrane region" description="Helical" evidence="11">
    <location>
        <begin position="429"/>
        <end position="450"/>
    </location>
</feature>
<comment type="caution">
    <text evidence="12">The sequence shown here is derived from an EMBL/GenBank/DDBJ whole genome shotgun (WGS) entry which is preliminary data.</text>
</comment>